<evidence type="ECO:0000256" key="3">
    <source>
        <dbReference type="ARBA" id="ARBA00022692"/>
    </source>
</evidence>
<evidence type="ECO:0000259" key="7">
    <source>
        <dbReference type="Pfam" id="PF07714"/>
    </source>
</evidence>
<dbReference type="InterPro" id="IPR051809">
    <property type="entry name" value="Plant_receptor-like_S/T_kinase"/>
</dbReference>
<accession>A0A835RG68</accession>
<dbReference type="Gene3D" id="3.80.10.10">
    <property type="entry name" value="Ribonuclease Inhibitor"/>
    <property type="match status" value="1"/>
</dbReference>
<comment type="caution">
    <text evidence="8">The sequence shown here is derived from an EMBL/GenBank/DDBJ whole genome shotgun (WGS) entry which is preliminary data.</text>
</comment>
<evidence type="ECO:0000256" key="5">
    <source>
        <dbReference type="ARBA" id="ARBA00022989"/>
    </source>
</evidence>
<evidence type="ECO:0000313" key="8">
    <source>
        <dbReference type="EMBL" id="KAG0485352.1"/>
    </source>
</evidence>
<dbReference type="GO" id="GO:0016020">
    <property type="term" value="C:membrane"/>
    <property type="evidence" value="ECO:0007669"/>
    <property type="project" value="UniProtKB-SubCell"/>
</dbReference>
<proteinExistence type="predicted"/>
<evidence type="ECO:0000256" key="4">
    <source>
        <dbReference type="ARBA" id="ARBA00022737"/>
    </source>
</evidence>
<keyword evidence="3" id="KW-0812">Transmembrane</keyword>
<dbReference type="PANTHER" id="PTHR27008">
    <property type="entry name" value="OS04G0122200 PROTEIN"/>
    <property type="match status" value="1"/>
</dbReference>
<keyword evidence="6" id="KW-0472">Membrane</keyword>
<dbReference type="InterPro" id="IPR032675">
    <property type="entry name" value="LRR_dom_sf"/>
</dbReference>
<dbReference type="InterPro" id="IPR011009">
    <property type="entry name" value="Kinase-like_dom_sf"/>
</dbReference>
<dbReference type="InterPro" id="IPR001611">
    <property type="entry name" value="Leu-rich_rpt"/>
</dbReference>
<name>A0A835RG68_VANPL</name>
<dbReference type="OrthoDB" id="435402at2759"/>
<reference evidence="8 9" key="1">
    <citation type="journal article" date="2020" name="Nat. Food">
        <title>A phased Vanilla planifolia genome enables genetic improvement of flavour and production.</title>
        <authorList>
            <person name="Hasing T."/>
            <person name="Tang H."/>
            <person name="Brym M."/>
            <person name="Khazi F."/>
            <person name="Huang T."/>
            <person name="Chambers A.H."/>
        </authorList>
    </citation>
    <scope>NUCLEOTIDE SEQUENCE [LARGE SCALE GENOMIC DNA]</scope>
    <source>
        <tissue evidence="8">Leaf</tissue>
    </source>
</reference>
<evidence type="ECO:0000256" key="2">
    <source>
        <dbReference type="ARBA" id="ARBA00022614"/>
    </source>
</evidence>
<dbReference type="GO" id="GO:0004672">
    <property type="term" value="F:protein kinase activity"/>
    <property type="evidence" value="ECO:0007669"/>
    <property type="project" value="InterPro"/>
</dbReference>
<keyword evidence="2" id="KW-0433">Leucine-rich repeat</keyword>
<dbReference type="Pfam" id="PF07714">
    <property type="entry name" value="PK_Tyr_Ser-Thr"/>
    <property type="match status" value="1"/>
</dbReference>
<protein>
    <recommendedName>
        <fullName evidence="7">Serine-threonine/tyrosine-protein kinase catalytic domain-containing protein</fullName>
    </recommendedName>
</protein>
<dbReference type="InterPro" id="IPR001245">
    <property type="entry name" value="Ser-Thr/Tyr_kinase_cat_dom"/>
</dbReference>
<gene>
    <name evidence="8" type="ORF">HPP92_009431</name>
</gene>
<dbReference type="PANTHER" id="PTHR27008:SF593">
    <property type="entry name" value="OS02G0615800 PROTEIN"/>
    <property type="match status" value="1"/>
</dbReference>
<dbReference type="EMBL" id="JADCNL010000004">
    <property type="protein sequence ID" value="KAG0485352.1"/>
    <property type="molecule type" value="Genomic_DNA"/>
</dbReference>
<organism evidence="8 9">
    <name type="scientific">Vanilla planifolia</name>
    <name type="common">Vanilla</name>
    <dbReference type="NCBI Taxonomy" id="51239"/>
    <lineage>
        <taxon>Eukaryota</taxon>
        <taxon>Viridiplantae</taxon>
        <taxon>Streptophyta</taxon>
        <taxon>Embryophyta</taxon>
        <taxon>Tracheophyta</taxon>
        <taxon>Spermatophyta</taxon>
        <taxon>Magnoliopsida</taxon>
        <taxon>Liliopsida</taxon>
        <taxon>Asparagales</taxon>
        <taxon>Orchidaceae</taxon>
        <taxon>Vanilloideae</taxon>
        <taxon>Vanilleae</taxon>
        <taxon>Vanilla</taxon>
    </lineage>
</organism>
<dbReference type="AlphaFoldDB" id="A0A835RG68"/>
<keyword evidence="9" id="KW-1185">Reference proteome</keyword>
<evidence type="ECO:0000313" key="9">
    <source>
        <dbReference type="Proteomes" id="UP000636800"/>
    </source>
</evidence>
<dbReference type="Pfam" id="PF13855">
    <property type="entry name" value="LRR_8"/>
    <property type="match status" value="1"/>
</dbReference>
<evidence type="ECO:0000256" key="6">
    <source>
        <dbReference type="ARBA" id="ARBA00023136"/>
    </source>
</evidence>
<dbReference type="Proteomes" id="UP000636800">
    <property type="component" value="Unassembled WGS sequence"/>
</dbReference>
<feature type="domain" description="Serine-threonine/tyrosine-protein kinase catalytic" evidence="7">
    <location>
        <begin position="86"/>
        <end position="144"/>
    </location>
</feature>
<dbReference type="SUPFAM" id="SSF56112">
    <property type="entry name" value="Protein kinase-like (PK-like)"/>
    <property type="match status" value="1"/>
</dbReference>
<evidence type="ECO:0000256" key="1">
    <source>
        <dbReference type="ARBA" id="ARBA00004370"/>
    </source>
</evidence>
<dbReference type="PRINTS" id="PR00019">
    <property type="entry name" value="LEURICHRPT"/>
</dbReference>
<dbReference type="Gene3D" id="3.30.200.20">
    <property type="entry name" value="Phosphorylase Kinase, domain 1"/>
    <property type="match status" value="1"/>
</dbReference>
<dbReference type="SUPFAM" id="SSF52058">
    <property type="entry name" value="L domain-like"/>
    <property type="match status" value="1"/>
</dbReference>
<dbReference type="FunFam" id="3.80.10.10:FF:000383">
    <property type="entry name" value="Leucine-rich repeat receptor protein kinase EMS1"/>
    <property type="match status" value="1"/>
</dbReference>
<keyword evidence="4" id="KW-0677">Repeat</keyword>
<sequence length="146" mass="15705">MLNGSIPRGIGKLDQLMLLDLSHNRLSGSVPGSAVSGLKNLQIYLNLASNMLVGSIPSELGALDMVQAIDISNNNLSGSIPPTLKVAGTSKSDKCFLTELKTLSHLKHRNLVRVLGYAWESEKLKALVLAFMENGNLESSFTAQKK</sequence>
<keyword evidence="5" id="KW-1133">Transmembrane helix</keyword>
<comment type="subcellular location">
    <subcellularLocation>
        <location evidence="1">Membrane</location>
    </subcellularLocation>
</comment>